<feature type="compositionally biased region" description="Polar residues" evidence="1">
    <location>
        <begin position="1"/>
        <end position="18"/>
    </location>
</feature>
<feature type="transmembrane region" description="Helical" evidence="2">
    <location>
        <begin position="79"/>
        <end position="105"/>
    </location>
</feature>
<sequence>MDSNQPPHQPDGFQQNPGPHSPHAQFVPPAALKHSGPGIASFVMGLVSLLGYIISAAAAGAIMAPYLEEGMLDGPNSNAILGLGVVGLLMIALVVINVVGTILGIVGTAIRNRKKIFAIIGLIVNAVIVLSIGLFFIYFMASAAV</sequence>
<keyword evidence="4" id="KW-1185">Reference proteome</keyword>
<feature type="region of interest" description="Disordered" evidence="1">
    <location>
        <begin position="1"/>
        <end position="27"/>
    </location>
</feature>
<gene>
    <name evidence="3" type="ORF">BK138_15690</name>
</gene>
<keyword evidence="2" id="KW-0812">Transmembrane</keyword>
<comment type="caution">
    <text evidence="3">The sequence shown here is derived from an EMBL/GenBank/DDBJ whole genome shotgun (WGS) entry which is preliminary data.</text>
</comment>
<protein>
    <recommendedName>
        <fullName evidence="5">DUF4190 domain-containing protein</fullName>
    </recommendedName>
</protein>
<keyword evidence="2" id="KW-1133">Transmembrane helix</keyword>
<dbReference type="Proteomes" id="UP000187172">
    <property type="component" value="Unassembled WGS sequence"/>
</dbReference>
<dbReference type="STRING" id="297318.BK138_15690"/>
<keyword evidence="2" id="KW-0472">Membrane</keyword>
<dbReference type="EMBL" id="MRTP01000003">
    <property type="protein sequence ID" value="OMF54603.1"/>
    <property type="molecule type" value="Genomic_DNA"/>
</dbReference>
<name>A0A1R1ERW1_9BACL</name>
<evidence type="ECO:0000313" key="4">
    <source>
        <dbReference type="Proteomes" id="UP000187172"/>
    </source>
</evidence>
<dbReference type="RefSeq" id="WP_076170505.1">
    <property type="nucleotide sequence ID" value="NZ_MRTP01000003.1"/>
</dbReference>
<evidence type="ECO:0000256" key="2">
    <source>
        <dbReference type="SAM" id="Phobius"/>
    </source>
</evidence>
<accession>A0A1R1ERW1</accession>
<evidence type="ECO:0000256" key="1">
    <source>
        <dbReference type="SAM" id="MobiDB-lite"/>
    </source>
</evidence>
<organism evidence="3 4">
    <name type="scientific">Paenibacillus rhizosphaerae</name>
    <dbReference type="NCBI Taxonomy" id="297318"/>
    <lineage>
        <taxon>Bacteria</taxon>
        <taxon>Bacillati</taxon>
        <taxon>Bacillota</taxon>
        <taxon>Bacilli</taxon>
        <taxon>Bacillales</taxon>
        <taxon>Paenibacillaceae</taxon>
        <taxon>Paenibacillus</taxon>
    </lineage>
</organism>
<reference evidence="3 4" key="1">
    <citation type="submission" date="2016-11" db="EMBL/GenBank/DDBJ databases">
        <title>Paenibacillus species isolates.</title>
        <authorList>
            <person name="Beno S.M."/>
        </authorList>
    </citation>
    <scope>NUCLEOTIDE SEQUENCE [LARGE SCALE GENOMIC DNA]</scope>
    <source>
        <strain evidence="3 4">FSL R5-0378</strain>
    </source>
</reference>
<feature type="transmembrane region" description="Helical" evidence="2">
    <location>
        <begin position="42"/>
        <end position="67"/>
    </location>
</feature>
<proteinExistence type="predicted"/>
<evidence type="ECO:0008006" key="5">
    <source>
        <dbReference type="Google" id="ProtNLM"/>
    </source>
</evidence>
<evidence type="ECO:0000313" key="3">
    <source>
        <dbReference type="EMBL" id="OMF54603.1"/>
    </source>
</evidence>
<feature type="transmembrane region" description="Helical" evidence="2">
    <location>
        <begin position="117"/>
        <end position="141"/>
    </location>
</feature>
<dbReference type="AlphaFoldDB" id="A0A1R1ERW1"/>